<dbReference type="InterPro" id="IPR020859">
    <property type="entry name" value="ROC"/>
</dbReference>
<dbReference type="NCBIfam" id="TIGR00231">
    <property type="entry name" value="small_GTP"/>
    <property type="match status" value="1"/>
</dbReference>
<dbReference type="Pfam" id="PF00071">
    <property type="entry name" value="Ras"/>
    <property type="match status" value="1"/>
</dbReference>
<organism evidence="4 5">
    <name type="scientific">Tritrichomonas foetus</name>
    <dbReference type="NCBI Taxonomy" id="1144522"/>
    <lineage>
        <taxon>Eukaryota</taxon>
        <taxon>Metamonada</taxon>
        <taxon>Parabasalia</taxon>
        <taxon>Tritrichomonadida</taxon>
        <taxon>Tritrichomonadidae</taxon>
        <taxon>Tritrichomonas</taxon>
    </lineage>
</organism>
<reference evidence="4" key="1">
    <citation type="submission" date="2016-10" db="EMBL/GenBank/DDBJ databases">
        <authorList>
            <person name="Benchimol M."/>
            <person name="Almeida L.G."/>
            <person name="Vasconcelos A.T."/>
            <person name="Perreira-Neves A."/>
            <person name="Rosa I.A."/>
            <person name="Tasca T."/>
            <person name="Bogo M.R."/>
            <person name="de Souza W."/>
        </authorList>
    </citation>
    <scope>NUCLEOTIDE SEQUENCE [LARGE SCALE GENOMIC DNA]</scope>
    <source>
        <strain evidence="4">K</strain>
    </source>
</reference>
<dbReference type="GeneID" id="94832388"/>
<dbReference type="SMART" id="SM00174">
    <property type="entry name" value="RHO"/>
    <property type="match status" value="1"/>
</dbReference>
<dbReference type="FunFam" id="3.40.50.300:FF:001204">
    <property type="entry name" value="Small GTP-binding protein, putative"/>
    <property type="match status" value="1"/>
</dbReference>
<dbReference type="CDD" id="cd00154">
    <property type="entry name" value="Rab"/>
    <property type="match status" value="1"/>
</dbReference>
<accession>A0A1J4KVQ6</accession>
<dbReference type="PROSITE" id="PS51421">
    <property type="entry name" value="RAS"/>
    <property type="match status" value="1"/>
</dbReference>
<dbReference type="SMART" id="SM00177">
    <property type="entry name" value="ARF"/>
    <property type="match status" value="1"/>
</dbReference>
<dbReference type="OrthoDB" id="188276at2759"/>
<dbReference type="SUPFAM" id="SSF52540">
    <property type="entry name" value="P-loop containing nucleoside triphosphate hydrolases"/>
    <property type="match status" value="1"/>
</dbReference>
<dbReference type="InterPro" id="IPR005225">
    <property type="entry name" value="Small_GTP-bd"/>
</dbReference>
<evidence type="ECO:0000256" key="1">
    <source>
        <dbReference type="ARBA" id="ARBA00022737"/>
    </source>
</evidence>
<proteinExistence type="predicted"/>
<dbReference type="PRINTS" id="PR00449">
    <property type="entry name" value="RASTRNSFRMNG"/>
</dbReference>
<dbReference type="PANTHER" id="PTHR47978">
    <property type="match status" value="1"/>
</dbReference>
<dbReference type="EMBL" id="MLAK01000239">
    <property type="protein sequence ID" value="OHT15311.1"/>
    <property type="molecule type" value="Genomic_DNA"/>
</dbReference>
<dbReference type="PROSITE" id="PS51424">
    <property type="entry name" value="ROC"/>
    <property type="match status" value="1"/>
</dbReference>
<dbReference type="VEuPathDB" id="TrichDB:TRFO_14220"/>
<comment type="caution">
    <text evidence="4">The sequence shown here is derived from an EMBL/GenBank/DDBJ whole genome shotgun (WGS) entry which is preliminary data.</text>
</comment>
<dbReference type="AlphaFoldDB" id="A0A1J4KVQ6"/>
<dbReference type="PROSITE" id="PS51419">
    <property type="entry name" value="RAB"/>
    <property type="match status" value="1"/>
</dbReference>
<dbReference type="PROSITE" id="PS51420">
    <property type="entry name" value="RHO"/>
    <property type="match status" value="1"/>
</dbReference>
<dbReference type="RefSeq" id="XP_068368447.1">
    <property type="nucleotide sequence ID" value="XM_068497684.1"/>
</dbReference>
<evidence type="ECO:0000313" key="4">
    <source>
        <dbReference type="EMBL" id="OHT15311.1"/>
    </source>
</evidence>
<dbReference type="Proteomes" id="UP000179807">
    <property type="component" value="Unassembled WGS sequence"/>
</dbReference>
<protein>
    <submittedName>
        <fullName evidence="4">Ras-related protein Rab-26</fullName>
    </submittedName>
</protein>
<dbReference type="SMART" id="SM00176">
    <property type="entry name" value="RAN"/>
    <property type="match status" value="1"/>
</dbReference>
<dbReference type="SMART" id="SM00175">
    <property type="entry name" value="RAB"/>
    <property type="match status" value="1"/>
</dbReference>
<dbReference type="SMART" id="SM00173">
    <property type="entry name" value="RAS"/>
    <property type="match status" value="1"/>
</dbReference>
<gene>
    <name evidence="4" type="primary">RAB26</name>
    <name evidence="4" type="ORF">TRFO_14220</name>
</gene>
<keyword evidence="5" id="KW-1185">Reference proteome</keyword>
<keyword evidence="2" id="KW-0547">Nucleotide-binding</keyword>
<evidence type="ECO:0000313" key="5">
    <source>
        <dbReference type="Proteomes" id="UP000179807"/>
    </source>
</evidence>
<evidence type="ECO:0000259" key="3">
    <source>
        <dbReference type="PROSITE" id="PS51424"/>
    </source>
</evidence>
<dbReference type="InterPro" id="IPR001806">
    <property type="entry name" value="Small_GTPase"/>
</dbReference>
<feature type="domain" description="Roc" evidence="3">
    <location>
        <begin position="15"/>
        <end position="190"/>
    </location>
</feature>
<name>A0A1J4KVQ6_9EUKA</name>
<dbReference type="GO" id="GO:0005525">
    <property type="term" value="F:GTP binding"/>
    <property type="evidence" value="ECO:0007669"/>
    <property type="project" value="InterPro"/>
</dbReference>
<dbReference type="Gene3D" id="3.40.50.300">
    <property type="entry name" value="P-loop containing nucleotide triphosphate hydrolases"/>
    <property type="match status" value="1"/>
</dbReference>
<dbReference type="InterPro" id="IPR027417">
    <property type="entry name" value="P-loop_NTPase"/>
</dbReference>
<evidence type="ECO:0000256" key="2">
    <source>
        <dbReference type="ARBA" id="ARBA00022741"/>
    </source>
</evidence>
<dbReference type="GO" id="GO:0003924">
    <property type="term" value="F:GTPase activity"/>
    <property type="evidence" value="ECO:0007669"/>
    <property type="project" value="InterPro"/>
</dbReference>
<sequence>MVKFRLIQVNIILHKIRMSEGPRIIFVGDSGVGKTTLIYRMKTKTFLSFATPTIGTGVTPITINYQCENDVVKKMNFQLWDTAGQEIYGHVVPIYFRNAKVAIVCFSVDNLTSLNNVKWWMNEVRSNNEDDVPILVVGTKNDIPSDNRISQNDVQQFERENNIKVLYTSSSTGENVDELMDTIVAITLETSRHEAETEPLQPNENGRSCC</sequence>
<keyword evidence="1" id="KW-0677">Repeat</keyword>